<evidence type="ECO:0000256" key="3">
    <source>
        <dbReference type="SAM" id="Phobius"/>
    </source>
</evidence>
<comment type="caution">
    <text evidence="4">The sequence shown here is derived from an EMBL/GenBank/DDBJ whole genome shotgun (WGS) entry which is preliminary data.</text>
</comment>
<keyword evidence="1" id="KW-0175">Coiled coil</keyword>
<dbReference type="InterPro" id="IPR018770">
    <property type="entry name" value="ChloroindolylP_hydrolase"/>
</dbReference>
<feature type="region of interest" description="Disordered" evidence="2">
    <location>
        <begin position="72"/>
        <end position="122"/>
    </location>
</feature>
<feature type="transmembrane region" description="Helical" evidence="3">
    <location>
        <begin position="177"/>
        <end position="204"/>
    </location>
</feature>
<evidence type="ECO:0000256" key="1">
    <source>
        <dbReference type="SAM" id="Coils"/>
    </source>
</evidence>
<keyword evidence="3" id="KW-0812">Transmembrane</keyword>
<keyword evidence="5" id="KW-1185">Reference proteome</keyword>
<evidence type="ECO:0000313" key="4">
    <source>
        <dbReference type="EMBL" id="MCC2252953.1"/>
    </source>
</evidence>
<feature type="coiled-coil region" evidence="1">
    <location>
        <begin position="270"/>
        <end position="301"/>
    </location>
</feature>
<keyword evidence="3" id="KW-0472">Membrane</keyword>
<gene>
    <name evidence="4" type="ORF">LKD70_00600</name>
</gene>
<accession>A0ABS8FSL7</accession>
<feature type="compositionally biased region" description="Polar residues" evidence="2">
    <location>
        <begin position="72"/>
        <end position="100"/>
    </location>
</feature>
<reference evidence="4 5" key="1">
    <citation type="submission" date="2021-10" db="EMBL/GenBank/DDBJ databases">
        <title>Anaerobic single-cell dispensing facilitates the cultivation of human gut bacteria.</title>
        <authorList>
            <person name="Afrizal A."/>
        </authorList>
    </citation>
    <scope>NUCLEOTIDE SEQUENCE [LARGE SCALE GENOMIC DNA]</scope>
    <source>
        <strain evidence="4 5">CLA-AA-H200</strain>
    </source>
</reference>
<protein>
    <submittedName>
        <fullName evidence="4">5-bromo-4-chloroindolyl phosphate hydrolysis family protein</fullName>
    </submittedName>
</protein>
<evidence type="ECO:0000256" key="2">
    <source>
        <dbReference type="SAM" id="MobiDB-lite"/>
    </source>
</evidence>
<dbReference type="Pfam" id="PF10112">
    <property type="entry name" value="Halogen_Hydrol"/>
    <property type="match status" value="1"/>
</dbReference>
<dbReference type="EMBL" id="JAJEQX010000001">
    <property type="protein sequence ID" value="MCC2252953.1"/>
    <property type="molecule type" value="Genomic_DNA"/>
</dbReference>
<dbReference type="Proteomes" id="UP001198151">
    <property type="component" value="Unassembled WGS sequence"/>
</dbReference>
<organism evidence="4 5">
    <name type="scientific">Ruminococcus turbiniformis</name>
    <dbReference type="NCBI Taxonomy" id="2881258"/>
    <lineage>
        <taxon>Bacteria</taxon>
        <taxon>Bacillati</taxon>
        <taxon>Bacillota</taxon>
        <taxon>Clostridia</taxon>
        <taxon>Eubacteriales</taxon>
        <taxon>Oscillospiraceae</taxon>
        <taxon>Ruminococcus</taxon>
    </lineage>
</organism>
<proteinExistence type="predicted"/>
<feature type="transmembrane region" description="Helical" evidence="3">
    <location>
        <begin position="145"/>
        <end position="171"/>
    </location>
</feature>
<sequence>MINNDWERFGDEIRRTIQDAVDSRDFSRLNQTVSDTISQAMDNVSRGLKNGGWYRPNPLNQEQQNADAQYTRNGQYTGNGQYTENGSYTGNAQHTENGQYTWSTQNTWGTGTGQGTAPRGQAAQTQAKSRKLLYLKGTSVKIGGIFLAITGYVFGIGSLIFLLLLCIGAAATGWEPALQFAAAAFGLFTLIFAVMAGTGTGMTLSVGRFRKYVSVLKDREYCDVKELAQKTGRSVKAVTKDIRKMIKKGWFCQGHLDEKESCLMVSDEAYRQYTGLMDRMRREKAEKEAAAEKQKQEYEKLSPEVQKVIKAGDDYVRKIREANDAIPGEEISAKISRMEMLVDRIFDRVEQNPESVNDIRKLMEYYLPTTIKLLDAYEELDSQPVQGENIISSKREIEKTIDTLNTAFEKLLDDLFQDTAWDVSSDISVLETMLAQEGLTEDGLKKK</sequence>
<evidence type="ECO:0000313" key="5">
    <source>
        <dbReference type="Proteomes" id="UP001198151"/>
    </source>
</evidence>
<name>A0ABS8FSL7_9FIRM</name>
<keyword evidence="3" id="KW-1133">Transmembrane helix</keyword>
<dbReference type="RefSeq" id="WP_227706117.1">
    <property type="nucleotide sequence ID" value="NZ_JAJEQX010000001.1"/>
</dbReference>